<accession>A0AAD9MAC3</accession>
<evidence type="ECO:0000313" key="2">
    <source>
        <dbReference type="EMBL" id="KAK2035173.1"/>
    </source>
</evidence>
<name>A0AAD9MAC3_9PEZI</name>
<keyword evidence="1" id="KW-0732">Signal</keyword>
<proteinExistence type="predicted"/>
<dbReference type="AlphaFoldDB" id="A0AAD9MAC3"/>
<dbReference type="Proteomes" id="UP001232148">
    <property type="component" value="Unassembled WGS sequence"/>
</dbReference>
<organism evidence="2 3">
    <name type="scientific">Colletotrichum zoysiae</name>
    <dbReference type="NCBI Taxonomy" id="1216348"/>
    <lineage>
        <taxon>Eukaryota</taxon>
        <taxon>Fungi</taxon>
        <taxon>Dikarya</taxon>
        <taxon>Ascomycota</taxon>
        <taxon>Pezizomycotina</taxon>
        <taxon>Sordariomycetes</taxon>
        <taxon>Hypocreomycetidae</taxon>
        <taxon>Glomerellales</taxon>
        <taxon>Glomerellaceae</taxon>
        <taxon>Colletotrichum</taxon>
        <taxon>Colletotrichum graminicola species complex</taxon>
    </lineage>
</organism>
<dbReference type="EMBL" id="MU842810">
    <property type="protein sequence ID" value="KAK2035173.1"/>
    <property type="molecule type" value="Genomic_DNA"/>
</dbReference>
<gene>
    <name evidence="2" type="ORF">LX32DRAFT_647937</name>
</gene>
<feature type="signal peptide" evidence="1">
    <location>
        <begin position="1"/>
        <end position="23"/>
    </location>
</feature>
<feature type="chain" id="PRO_5042270255" evidence="1">
    <location>
        <begin position="24"/>
        <end position="121"/>
    </location>
</feature>
<sequence length="121" mass="12575">MKLPTLATTGSLVLLALSQSALGCSVYRSCHCYDSDGTPNNDATETSCSHYGASDSSFIDSECKYIGPDSTGAGRSRLFPGMSNCDFRELCAQAGATGSDSSCSEKITSKGPVKVLKPNST</sequence>
<reference evidence="2" key="1">
    <citation type="submission" date="2021-06" db="EMBL/GenBank/DDBJ databases">
        <title>Comparative genomics, transcriptomics and evolutionary studies reveal genomic signatures of adaptation to plant cell wall in hemibiotrophic fungi.</title>
        <authorList>
            <consortium name="DOE Joint Genome Institute"/>
            <person name="Baroncelli R."/>
            <person name="Diaz J.F."/>
            <person name="Benocci T."/>
            <person name="Peng M."/>
            <person name="Battaglia E."/>
            <person name="Haridas S."/>
            <person name="Andreopoulos W."/>
            <person name="Labutti K."/>
            <person name="Pangilinan J."/>
            <person name="Floch G.L."/>
            <person name="Makela M.R."/>
            <person name="Henrissat B."/>
            <person name="Grigoriev I.V."/>
            <person name="Crouch J.A."/>
            <person name="De Vries R.P."/>
            <person name="Sukno S.A."/>
            <person name="Thon M.R."/>
        </authorList>
    </citation>
    <scope>NUCLEOTIDE SEQUENCE</scope>
    <source>
        <strain evidence="2">MAFF235873</strain>
    </source>
</reference>
<evidence type="ECO:0000313" key="3">
    <source>
        <dbReference type="Proteomes" id="UP001232148"/>
    </source>
</evidence>
<dbReference type="PROSITE" id="PS51257">
    <property type="entry name" value="PROKAR_LIPOPROTEIN"/>
    <property type="match status" value="1"/>
</dbReference>
<evidence type="ECO:0000256" key="1">
    <source>
        <dbReference type="SAM" id="SignalP"/>
    </source>
</evidence>
<keyword evidence="3" id="KW-1185">Reference proteome</keyword>
<comment type="caution">
    <text evidence="2">The sequence shown here is derived from an EMBL/GenBank/DDBJ whole genome shotgun (WGS) entry which is preliminary data.</text>
</comment>
<protein>
    <submittedName>
        <fullName evidence="2">Uncharacterized protein</fullName>
    </submittedName>
</protein>